<evidence type="ECO:0000313" key="2">
    <source>
        <dbReference type="Proteomes" id="UP000292958"/>
    </source>
</evidence>
<dbReference type="EMBL" id="SHKW01000001">
    <property type="protein sequence ID" value="RZU39372.1"/>
    <property type="molecule type" value="Genomic_DNA"/>
</dbReference>
<organism evidence="1 2">
    <name type="scientific">Edaphobacter modestus</name>
    <dbReference type="NCBI Taxonomy" id="388466"/>
    <lineage>
        <taxon>Bacteria</taxon>
        <taxon>Pseudomonadati</taxon>
        <taxon>Acidobacteriota</taxon>
        <taxon>Terriglobia</taxon>
        <taxon>Terriglobales</taxon>
        <taxon>Acidobacteriaceae</taxon>
        <taxon>Edaphobacter</taxon>
    </lineage>
</organism>
<sequence>MSREAATLFGPRDLPPQAAGLASQYSRMLQELPPVLAAFLLSQVRGYDWKFPAERRELEEQLRFLSVSRSEETQRILTGFRELPVPEKLMKNAWIAPEAFLQEFTAYLWEAHAMDQFRKSGEAYGTILTSVREQCASSSDRLVIVLIGQGARKQTTPVFEKLRRLGTYFANVPEADLVSEAVSVLEQRALRTDGRYNCWFLDGASTAEIDGRPYARLSYDELRPVRESLAESVKKMMSREDMGPENIRSYMMALKPADLSGFLAGQDEVMRNFAVRVLCDGSGTQNLSTSFVQWSTREALRRAQPATLLARFAPRSRTVDFLDDSAQREALDAEGALIDADMGAYYAWLNLKRLPGSGRKSFLALAENGQGAVAIGSGMPAGTTATSQTDLRQIVAWMTT</sequence>
<accession>A0A4Q7YNN3</accession>
<evidence type="ECO:0000313" key="1">
    <source>
        <dbReference type="EMBL" id="RZU39372.1"/>
    </source>
</evidence>
<dbReference type="RefSeq" id="WP_130417592.1">
    <property type="nucleotide sequence ID" value="NZ_SHKW01000001.1"/>
</dbReference>
<protein>
    <submittedName>
        <fullName evidence="1">Uncharacterized protein</fullName>
    </submittedName>
</protein>
<reference evidence="1 2" key="1">
    <citation type="submission" date="2019-02" db="EMBL/GenBank/DDBJ databases">
        <title>Genomic Encyclopedia of Archaeal and Bacterial Type Strains, Phase II (KMG-II): from individual species to whole genera.</title>
        <authorList>
            <person name="Goeker M."/>
        </authorList>
    </citation>
    <scope>NUCLEOTIDE SEQUENCE [LARGE SCALE GENOMIC DNA]</scope>
    <source>
        <strain evidence="1 2">DSM 18101</strain>
    </source>
</reference>
<proteinExistence type="predicted"/>
<comment type="caution">
    <text evidence="1">The sequence shown here is derived from an EMBL/GenBank/DDBJ whole genome shotgun (WGS) entry which is preliminary data.</text>
</comment>
<dbReference type="AlphaFoldDB" id="A0A4Q7YNN3"/>
<name>A0A4Q7YNN3_9BACT</name>
<dbReference type="Proteomes" id="UP000292958">
    <property type="component" value="Unassembled WGS sequence"/>
</dbReference>
<gene>
    <name evidence="1" type="ORF">BDD14_0750</name>
</gene>
<dbReference type="OrthoDB" id="111758at2"/>
<keyword evidence="2" id="KW-1185">Reference proteome</keyword>